<keyword evidence="4 6" id="KW-1133">Transmembrane helix</keyword>
<protein>
    <submittedName>
        <fullName evidence="7">Probable low-affinity inorganic phosphate transporter</fullName>
    </submittedName>
</protein>
<feature type="transmembrane region" description="Helical" evidence="6">
    <location>
        <begin position="41"/>
        <end position="63"/>
    </location>
</feature>
<dbReference type="Pfam" id="PF01384">
    <property type="entry name" value="PHO4"/>
    <property type="match status" value="1"/>
</dbReference>
<dbReference type="AlphaFoldDB" id="A0A090QGJ3"/>
<evidence type="ECO:0000256" key="2">
    <source>
        <dbReference type="ARBA" id="ARBA00022448"/>
    </source>
</evidence>
<evidence type="ECO:0000256" key="1">
    <source>
        <dbReference type="ARBA" id="ARBA00004141"/>
    </source>
</evidence>
<keyword evidence="5 6" id="KW-0472">Membrane</keyword>
<feature type="transmembrane region" description="Helical" evidence="6">
    <location>
        <begin position="6"/>
        <end position="29"/>
    </location>
</feature>
<evidence type="ECO:0000313" key="8">
    <source>
        <dbReference type="Proteomes" id="UP000029226"/>
    </source>
</evidence>
<evidence type="ECO:0000313" key="7">
    <source>
        <dbReference type="EMBL" id="GAL02011.1"/>
    </source>
</evidence>
<dbReference type="PANTHER" id="PTHR11101">
    <property type="entry name" value="PHOSPHATE TRANSPORTER"/>
    <property type="match status" value="1"/>
</dbReference>
<dbReference type="PANTHER" id="PTHR11101:SF16">
    <property type="entry name" value="PHOSPHATE TRANSPORTER"/>
    <property type="match status" value="1"/>
</dbReference>
<dbReference type="Proteomes" id="UP000029226">
    <property type="component" value="Unassembled WGS sequence"/>
</dbReference>
<proteinExistence type="predicted"/>
<gene>
    <name evidence="7" type="ORF">JCM19314_3753</name>
</gene>
<organism evidence="7 8">
    <name type="scientific">Nonlabens ulvanivorans</name>
    <name type="common">Persicivirga ulvanivorans</name>
    <dbReference type="NCBI Taxonomy" id="906888"/>
    <lineage>
        <taxon>Bacteria</taxon>
        <taxon>Pseudomonadati</taxon>
        <taxon>Bacteroidota</taxon>
        <taxon>Flavobacteriia</taxon>
        <taxon>Flavobacteriales</taxon>
        <taxon>Flavobacteriaceae</taxon>
        <taxon>Nonlabens</taxon>
    </lineage>
</organism>
<evidence type="ECO:0000256" key="6">
    <source>
        <dbReference type="SAM" id="Phobius"/>
    </source>
</evidence>
<feature type="transmembrane region" description="Helical" evidence="6">
    <location>
        <begin position="152"/>
        <end position="176"/>
    </location>
</feature>
<feature type="transmembrane region" description="Helical" evidence="6">
    <location>
        <begin position="83"/>
        <end position="102"/>
    </location>
</feature>
<comment type="subcellular location">
    <subcellularLocation>
        <location evidence="1">Membrane</location>
        <topology evidence="1">Multi-pass membrane protein</topology>
    </subcellularLocation>
</comment>
<dbReference type="GO" id="GO:0035435">
    <property type="term" value="P:phosphate ion transmembrane transport"/>
    <property type="evidence" value="ECO:0007669"/>
    <property type="project" value="TreeGrafter"/>
</dbReference>
<comment type="caution">
    <text evidence="7">The sequence shown here is derived from an EMBL/GenBank/DDBJ whole genome shotgun (WGS) entry which is preliminary data.</text>
</comment>
<accession>A0A090QGJ3</accession>
<keyword evidence="2" id="KW-0813">Transport</keyword>
<name>A0A090QGJ3_NONUL</name>
<dbReference type="GO" id="GO:0005315">
    <property type="term" value="F:phosphate transmembrane transporter activity"/>
    <property type="evidence" value="ECO:0007669"/>
    <property type="project" value="InterPro"/>
</dbReference>
<dbReference type="GO" id="GO:0016020">
    <property type="term" value="C:membrane"/>
    <property type="evidence" value="ECO:0007669"/>
    <property type="project" value="UniProtKB-SubCell"/>
</dbReference>
<evidence type="ECO:0000256" key="4">
    <source>
        <dbReference type="ARBA" id="ARBA00022989"/>
    </source>
</evidence>
<evidence type="ECO:0000256" key="5">
    <source>
        <dbReference type="ARBA" id="ARBA00023136"/>
    </source>
</evidence>
<keyword evidence="3 6" id="KW-0812">Transmembrane</keyword>
<dbReference type="InterPro" id="IPR001204">
    <property type="entry name" value="Phos_transporter"/>
</dbReference>
<sequence length="200" mass="21422">MGDIYVYMLVILAGLAITDLVVGVSNDAVNFLNSAIGSKAISFKTIMIIASIGIAVGALSSSGMMEVARKGIFVPSEFYFDEVMIIFMAVMITDILLLDFFNSMGLPTSTTVSIVFELLGAAVCMSLIKIYGEGEAGETILDLGKYIASDKAIEIILGILLSVVVAFTIGAIVQFLSRLMLTFNYPKRPAYLVDSLVGYP</sequence>
<dbReference type="EMBL" id="BBMM01000019">
    <property type="protein sequence ID" value="GAL02011.1"/>
    <property type="molecule type" value="Genomic_DNA"/>
</dbReference>
<reference evidence="7 8" key="1">
    <citation type="journal article" date="2014" name="Genome Announc.">
        <title>Draft Genome Sequences of Marine Flavobacterium Nonlabens Strains NR17, NR24, NR27, NR32, NR33, and Ara13.</title>
        <authorList>
            <person name="Nakanishi M."/>
            <person name="Meirelles P."/>
            <person name="Suzuki R."/>
            <person name="Takatani N."/>
            <person name="Mino S."/>
            <person name="Suda W."/>
            <person name="Oshima K."/>
            <person name="Hattori M."/>
            <person name="Ohkuma M."/>
            <person name="Hosokawa M."/>
            <person name="Miyashita K."/>
            <person name="Thompson F.L."/>
            <person name="Niwa A."/>
            <person name="Sawabe T."/>
            <person name="Sawabe T."/>
        </authorList>
    </citation>
    <scope>NUCLEOTIDE SEQUENCE [LARGE SCALE GENOMIC DNA]</scope>
    <source>
        <strain evidence="8">JCM19314</strain>
    </source>
</reference>
<evidence type="ECO:0000256" key="3">
    <source>
        <dbReference type="ARBA" id="ARBA00022692"/>
    </source>
</evidence>